<dbReference type="AlphaFoldDB" id="A0A1I7YIC0"/>
<protein>
    <submittedName>
        <fullName evidence="3">Uncharacterized protein</fullName>
    </submittedName>
</protein>
<feature type="compositionally biased region" description="Polar residues" evidence="1">
    <location>
        <begin position="211"/>
        <end position="223"/>
    </location>
</feature>
<organism evidence="2 3">
    <name type="scientific">Steinernema glaseri</name>
    <dbReference type="NCBI Taxonomy" id="37863"/>
    <lineage>
        <taxon>Eukaryota</taxon>
        <taxon>Metazoa</taxon>
        <taxon>Ecdysozoa</taxon>
        <taxon>Nematoda</taxon>
        <taxon>Chromadorea</taxon>
        <taxon>Rhabditida</taxon>
        <taxon>Tylenchina</taxon>
        <taxon>Panagrolaimomorpha</taxon>
        <taxon>Strongyloidoidea</taxon>
        <taxon>Steinernematidae</taxon>
        <taxon>Steinernema</taxon>
    </lineage>
</organism>
<dbReference type="WBParaSite" id="L893_g16671.t1">
    <property type="protein sequence ID" value="L893_g16671.t1"/>
    <property type="gene ID" value="L893_g16671"/>
</dbReference>
<reference evidence="3" key="1">
    <citation type="submission" date="2016-11" db="UniProtKB">
        <authorList>
            <consortium name="WormBaseParasite"/>
        </authorList>
    </citation>
    <scope>IDENTIFICATION</scope>
</reference>
<evidence type="ECO:0000256" key="1">
    <source>
        <dbReference type="SAM" id="MobiDB-lite"/>
    </source>
</evidence>
<evidence type="ECO:0000313" key="3">
    <source>
        <dbReference type="WBParaSite" id="L893_g16671.t1"/>
    </source>
</evidence>
<keyword evidence="2" id="KW-1185">Reference proteome</keyword>
<name>A0A1I7YIC0_9BILA</name>
<feature type="compositionally biased region" description="Low complexity" evidence="1">
    <location>
        <begin position="167"/>
        <end position="178"/>
    </location>
</feature>
<evidence type="ECO:0000313" key="2">
    <source>
        <dbReference type="Proteomes" id="UP000095287"/>
    </source>
</evidence>
<feature type="region of interest" description="Disordered" evidence="1">
    <location>
        <begin position="153"/>
        <end position="227"/>
    </location>
</feature>
<proteinExistence type="predicted"/>
<accession>A0A1I7YIC0</accession>
<dbReference type="Proteomes" id="UP000095287">
    <property type="component" value="Unplaced"/>
</dbReference>
<sequence length="358" mass="39586">MKEATIGYFTMMPKSIEILIDPRETGICTEATKLMQNKTKRVRISRFLYESRRAANWQATGKTDGPANSEKKNSVRCPCSRRHHRRLHETQSRECQLFMPGIGILLRDLRSIKNYRLPAEQSSERGEVQSEERAMSDHAGMVASARKKFKAQRGAACGEHSAGGGTAPSPSLSVSSASEVRNGRTSVSSVSHEDTPSSYWQPPESRLIDSHQYNPSCDGSSDGSEPVHAAERLRVALHRSKTEFRSLTAKHQELVGHYSNLHSAYEQLVANPPVSKTVEAQITKLQAALTAVVEEKTSLQGALRTKDHTISELSEEVLALRSALDTAVNQDQQMKNKYSYRIVIKALSKKVGDGAKIA</sequence>
<feature type="compositionally biased region" description="Polar residues" evidence="1">
    <location>
        <begin position="183"/>
        <end position="200"/>
    </location>
</feature>